<dbReference type="CDD" id="cd00085">
    <property type="entry name" value="HNHc"/>
    <property type="match status" value="1"/>
</dbReference>
<gene>
    <name evidence="3" type="primary">110</name>
    <name evidence="3" type="ORF">TAJ_110</name>
</gene>
<evidence type="ECO:0000256" key="1">
    <source>
        <dbReference type="SAM" id="MobiDB-lite"/>
    </source>
</evidence>
<feature type="compositionally biased region" description="Basic and acidic residues" evidence="1">
    <location>
        <begin position="99"/>
        <end position="116"/>
    </location>
</feature>
<dbReference type="EMBL" id="JX121091">
    <property type="protein sequence ID" value="AFO10233.1"/>
    <property type="molecule type" value="Genomic_DNA"/>
</dbReference>
<dbReference type="GO" id="GO:0008270">
    <property type="term" value="F:zinc ion binding"/>
    <property type="evidence" value="ECO:0007669"/>
    <property type="project" value="InterPro"/>
</dbReference>
<protein>
    <recommendedName>
        <fullName evidence="2">HNH nuclease domain-containing protein</fullName>
    </recommendedName>
</protein>
<dbReference type="SUPFAM" id="SSF48695">
    <property type="entry name" value="Multiheme cytochromes"/>
    <property type="match status" value="1"/>
</dbReference>
<keyword evidence="4" id="KW-1185">Reference proteome</keyword>
<reference evidence="4" key="1">
    <citation type="submission" date="2012-05" db="EMBL/GenBank/DDBJ databases">
        <authorList>
            <person name="Gill N."/>
            <person name="Ahmed A.-K.B."/>
            <person name="Andes E.C."/>
            <person name="Conklin T.A."/>
            <person name="Demayo W.M."/>
            <person name="Edwards J.C."/>
            <person name="Etling E.B."/>
            <person name="Goodwin I.P."/>
            <person name="Guenzel E.A."/>
            <person name="Harlovic R.M."/>
            <person name="Haynes M."/>
            <person name="Kalynchuk E.I."/>
            <person name="Kozar K.M."/>
            <person name="Leach J.K."/>
            <person name="Lippert A.L."/>
            <person name="Marks J.A."/>
            <person name="Mattero J."/>
            <person name="McManus A.S."/>
            <person name="Meier C.G."/>
            <person name="Ream G.M."/>
            <person name="Stayer K.M."/>
            <person name="Stuck B.N."/>
            <person name="Timoney C.R."/>
            <person name="Wang Y."/>
            <person name="Weinstein E.S."/>
            <person name="Witt A."/>
            <person name="Zhang L."/>
            <person name="Ziegler A.E."/>
            <person name="Zion T.N."/>
            <person name="Swigonova Z."/>
            <person name="Pope W.H."/>
            <person name="Russell D.A."/>
            <person name="Jacobs-Sera D."/>
            <person name="Hendrix R.W."/>
            <person name="Hatfull G.F."/>
        </authorList>
    </citation>
    <scope>NUCLEOTIDE SEQUENCE [LARGE SCALE GENOMIC DNA]</scope>
</reference>
<dbReference type="Proteomes" id="UP000002904">
    <property type="component" value="Segment"/>
</dbReference>
<feature type="region of interest" description="Disordered" evidence="1">
    <location>
        <begin position="63"/>
        <end position="82"/>
    </location>
</feature>
<dbReference type="KEGG" id="vg:22110384"/>
<dbReference type="InterPro" id="IPR002711">
    <property type="entry name" value="HNH"/>
</dbReference>
<organism evidence="3 4">
    <name type="scientific">Mycobacterium phage Taj</name>
    <dbReference type="NCBI Taxonomy" id="1204515"/>
    <lineage>
        <taxon>Viruses</taxon>
        <taxon>Duplodnaviria</taxon>
        <taxon>Heunggongvirae</taxon>
        <taxon>Uroviricota</taxon>
        <taxon>Caudoviricetes</taxon>
        <taxon>Gracegardnervirinae</taxon>
        <taxon>Cheoctovirus</taxon>
        <taxon>Cheoctovirus taj</taxon>
        <taxon>Mycobacterium virus Taj</taxon>
    </lineage>
</organism>
<dbReference type="GO" id="GO:0004519">
    <property type="term" value="F:endonuclease activity"/>
    <property type="evidence" value="ECO:0007669"/>
    <property type="project" value="InterPro"/>
</dbReference>
<evidence type="ECO:0000259" key="2">
    <source>
        <dbReference type="SMART" id="SM00507"/>
    </source>
</evidence>
<dbReference type="PANTHER" id="PTHR33877">
    <property type="entry name" value="SLL1193 PROTEIN"/>
    <property type="match status" value="1"/>
</dbReference>
<accession>I6ZXA9</accession>
<dbReference type="GeneID" id="22110384"/>
<dbReference type="InterPro" id="IPR052892">
    <property type="entry name" value="NA-targeting_endonuclease"/>
</dbReference>
<dbReference type="Pfam" id="PF01844">
    <property type="entry name" value="HNH"/>
    <property type="match status" value="1"/>
</dbReference>
<feature type="region of interest" description="Disordered" evidence="1">
    <location>
        <begin position="95"/>
        <end position="116"/>
    </location>
</feature>
<feature type="domain" description="HNH nuclease" evidence="2">
    <location>
        <begin position="41"/>
        <end position="96"/>
    </location>
</feature>
<evidence type="ECO:0000313" key="3">
    <source>
        <dbReference type="EMBL" id="AFO10233.1"/>
    </source>
</evidence>
<dbReference type="RefSeq" id="YP_009100222.1">
    <property type="nucleotide sequence ID" value="NC_025433.1"/>
</dbReference>
<name>I6ZXA9_9CAUD</name>
<evidence type="ECO:0000313" key="4">
    <source>
        <dbReference type="Proteomes" id="UP000002904"/>
    </source>
</evidence>
<sequence>MPRAPKVCRHAGCTTLTTTGTCPQHTTHRWGNHQGRKVPHRLQQATFRRDNWTCQSCGHTATPGSGQLHADHIQPRSRGGTDTLDNMRTLCKACHAPKSRAEARADRTPDRKPVES</sequence>
<dbReference type="InterPro" id="IPR003615">
    <property type="entry name" value="HNH_nuc"/>
</dbReference>
<dbReference type="InterPro" id="IPR036280">
    <property type="entry name" value="Multihaem_cyt_sf"/>
</dbReference>
<dbReference type="PANTHER" id="PTHR33877:SF2">
    <property type="entry name" value="OS07G0170200 PROTEIN"/>
    <property type="match status" value="1"/>
</dbReference>
<proteinExistence type="predicted"/>
<dbReference type="Gene3D" id="1.10.30.50">
    <property type="match status" value="1"/>
</dbReference>
<dbReference type="SMART" id="SM00507">
    <property type="entry name" value="HNHc"/>
    <property type="match status" value="1"/>
</dbReference>
<dbReference type="GO" id="GO:0003676">
    <property type="term" value="F:nucleic acid binding"/>
    <property type="evidence" value="ECO:0007669"/>
    <property type="project" value="InterPro"/>
</dbReference>